<name>A0A895YSL4_9ACTN</name>
<gene>
    <name evidence="1" type="ORF">JQS43_12495</name>
</gene>
<dbReference type="KEGG" id="nhy:JQS43_12495"/>
<organism evidence="1 2">
    <name type="scientific">Natronosporangium hydrolyticum</name>
    <dbReference type="NCBI Taxonomy" id="2811111"/>
    <lineage>
        <taxon>Bacteria</taxon>
        <taxon>Bacillati</taxon>
        <taxon>Actinomycetota</taxon>
        <taxon>Actinomycetes</taxon>
        <taxon>Micromonosporales</taxon>
        <taxon>Micromonosporaceae</taxon>
        <taxon>Natronosporangium</taxon>
    </lineage>
</organism>
<evidence type="ECO:0000313" key="2">
    <source>
        <dbReference type="Proteomes" id="UP000662857"/>
    </source>
</evidence>
<sequence>MTDSTKAPDPLFEEFDMEVYGRTSPNNMPFFASFVELTDDEQAEVDEALALSE</sequence>
<dbReference type="AlphaFoldDB" id="A0A895YSL4"/>
<proteinExistence type="predicted"/>
<dbReference type="Proteomes" id="UP000662857">
    <property type="component" value="Chromosome"/>
</dbReference>
<dbReference type="EMBL" id="CP070499">
    <property type="protein sequence ID" value="QSB17008.1"/>
    <property type="molecule type" value="Genomic_DNA"/>
</dbReference>
<protein>
    <submittedName>
        <fullName evidence="1">Uncharacterized protein</fullName>
    </submittedName>
</protein>
<accession>A0A895YSL4</accession>
<dbReference type="RefSeq" id="WP_239679254.1">
    <property type="nucleotide sequence ID" value="NZ_CP070499.1"/>
</dbReference>
<keyword evidence="2" id="KW-1185">Reference proteome</keyword>
<evidence type="ECO:0000313" key="1">
    <source>
        <dbReference type="EMBL" id="QSB17008.1"/>
    </source>
</evidence>
<reference evidence="1" key="1">
    <citation type="submission" date="2021-02" db="EMBL/GenBank/DDBJ databases">
        <title>Natrosporangium hydrolyticum gen. nov., sp. nov, a haloalkaliphilic actinobacterium from a soda solonchak soil.</title>
        <authorList>
            <person name="Sorokin D.Y."/>
            <person name="Khijniak T.V."/>
            <person name="Zakharycheva A.P."/>
            <person name="Boueva O.V."/>
            <person name="Ariskina E.V."/>
            <person name="Hahnke R.L."/>
            <person name="Bunk B."/>
            <person name="Sproer C."/>
            <person name="Schumann P."/>
            <person name="Evtushenko L.I."/>
            <person name="Kublanov I.V."/>
        </authorList>
    </citation>
    <scope>NUCLEOTIDE SEQUENCE</scope>
    <source>
        <strain evidence="1">DSM 106523</strain>
    </source>
</reference>